<dbReference type="Gene3D" id="2.40.50.140">
    <property type="entry name" value="Nucleic acid-binding proteins"/>
    <property type="match status" value="1"/>
</dbReference>
<evidence type="ECO:0000313" key="3">
    <source>
        <dbReference type="EMBL" id="QJW35878.1"/>
    </source>
</evidence>
<dbReference type="EMBL" id="CP052757">
    <property type="protein sequence ID" value="QJW35878.1"/>
    <property type="molecule type" value="Genomic_DNA"/>
</dbReference>
<dbReference type="Proteomes" id="UP000451354">
    <property type="component" value="Chromosome"/>
</dbReference>
<name>A0A6M5UFJ0_9MICO</name>
<evidence type="ECO:0000313" key="4">
    <source>
        <dbReference type="Proteomes" id="UP000451354"/>
    </source>
</evidence>
<dbReference type="PRINTS" id="PR00050">
    <property type="entry name" value="COLDSHOCK"/>
</dbReference>
<dbReference type="GO" id="GO:0003676">
    <property type="term" value="F:nucleic acid binding"/>
    <property type="evidence" value="ECO:0007669"/>
    <property type="project" value="InterPro"/>
</dbReference>
<proteinExistence type="predicted"/>
<dbReference type="InterPro" id="IPR050181">
    <property type="entry name" value="Cold_shock_domain"/>
</dbReference>
<gene>
    <name evidence="3" type="ORF">FIC82_006375</name>
</gene>
<dbReference type="PANTHER" id="PTHR11544">
    <property type="entry name" value="COLD SHOCK DOMAIN CONTAINING PROTEINS"/>
    <property type="match status" value="1"/>
</dbReference>
<evidence type="ECO:0000259" key="2">
    <source>
        <dbReference type="PROSITE" id="PS51857"/>
    </source>
</evidence>
<dbReference type="SUPFAM" id="SSF50249">
    <property type="entry name" value="Nucleic acid-binding proteins"/>
    <property type="match status" value="1"/>
</dbReference>
<reference evidence="3 4" key="1">
    <citation type="journal article" date="2022" name="Int. J. Syst. Evol. Microbiol.">
        <title>Cellulosimicrobium protaetiae sp. nov., isolated from the gut of the larva of Protaetia brevitarsis seulensis.</title>
        <authorList>
            <person name="Le Han H."/>
            <person name="Nguyen T.T.H."/>
            <person name="Li Z."/>
            <person name="Shin N.R."/>
            <person name="Kim S.G."/>
        </authorList>
    </citation>
    <scope>NUCLEOTIDE SEQUENCE [LARGE SCALE GENOMIC DNA]</scope>
    <source>
        <strain evidence="3 4">BI34</strain>
    </source>
</reference>
<comment type="subcellular location">
    <subcellularLocation>
        <location evidence="1">Cytoplasm</location>
    </subcellularLocation>
</comment>
<sequence>MRLCRRVPGSLGVLVPTSTNEVHVPTGKVKWFDTERGFGFIAGDDGGEVFLHASALPADAAAPKPGARVEFGVADGRRGPQALAVKLLDPAPSVVKAKRRSADEMAVIVEDLIKELDGIGNGLRRGRYPDKNKSTMVAKVLRVVADEIEG</sequence>
<dbReference type="InterPro" id="IPR019844">
    <property type="entry name" value="CSD_CS"/>
</dbReference>
<dbReference type="InterPro" id="IPR011129">
    <property type="entry name" value="CSD"/>
</dbReference>
<dbReference type="SMART" id="SM00357">
    <property type="entry name" value="CSP"/>
    <property type="match status" value="1"/>
</dbReference>
<dbReference type="KEGG" id="cprt:FIC82_006375"/>
<dbReference type="OrthoDB" id="7477356at2"/>
<feature type="domain" description="CSD" evidence="2">
    <location>
        <begin position="24"/>
        <end position="87"/>
    </location>
</feature>
<dbReference type="GO" id="GO:0005737">
    <property type="term" value="C:cytoplasm"/>
    <property type="evidence" value="ECO:0007669"/>
    <property type="project" value="UniProtKB-SubCell"/>
</dbReference>
<organism evidence="3 4">
    <name type="scientific">Cellulosimicrobium protaetiae</name>
    <dbReference type="NCBI Taxonomy" id="2587808"/>
    <lineage>
        <taxon>Bacteria</taxon>
        <taxon>Bacillati</taxon>
        <taxon>Actinomycetota</taxon>
        <taxon>Actinomycetes</taxon>
        <taxon>Micrococcales</taxon>
        <taxon>Promicromonosporaceae</taxon>
        <taxon>Cellulosimicrobium</taxon>
    </lineage>
</organism>
<accession>A0A6M5UFJ0</accession>
<dbReference type="InterPro" id="IPR002059">
    <property type="entry name" value="CSP_DNA-bd"/>
</dbReference>
<keyword evidence="4" id="KW-1185">Reference proteome</keyword>
<dbReference type="Pfam" id="PF00313">
    <property type="entry name" value="CSD"/>
    <property type="match status" value="1"/>
</dbReference>
<dbReference type="PROSITE" id="PS00352">
    <property type="entry name" value="CSD_1"/>
    <property type="match status" value="1"/>
</dbReference>
<evidence type="ECO:0000256" key="1">
    <source>
        <dbReference type="RuleBase" id="RU000408"/>
    </source>
</evidence>
<dbReference type="InterPro" id="IPR012340">
    <property type="entry name" value="NA-bd_OB-fold"/>
</dbReference>
<dbReference type="CDD" id="cd04458">
    <property type="entry name" value="CSP_CDS"/>
    <property type="match status" value="1"/>
</dbReference>
<dbReference type="AlphaFoldDB" id="A0A6M5UFJ0"/>
<dbReference type="PROSITE" id="PS51857">
    <property type="entry name" value="CSD_2"/>
    <property type="match status" value="1"/>
</dbReference>
<protein>
    <submittedName>
        <fullName evidence="3">Cold shock domain-containing protein</fullName>
    </submittedName>
</protein>